<feature type="compositionally biased region" description="Low complexity" evidence="2">
    <location>
        <begin position="406"/>
        <end position="421"/>
    </location>
</feature>
<accession>A0A6G1IGP2</accession>
<evidence type="ECO:0000259" key="3">
    <source>
        <dbReference type="SMART" id="SM00906"/>
    </source>
</evidence>
<feature type="compositionally biased region" description="Polar residues" evidence="2">
    <location>
        <begin position="718"/>
        <end position="739"/>
    </location>
</feature>
<organism evidence="4 5">
    <name type="scientific">Lentithecium fluviatile CBS 122367</name>
    <dbReference type="NCBI Taxonomy" id="1168545"/>
    <lineage>
        <taxon>Eukaryota</taxon>
        <taxon>Fungi</taxon>
        <taxon>Dikarya</taxon>
        <taxon>Ascomycota</taxon>
        <taxon>Pezizomycotina</taxon>
        <taxon>Dothideomycetes</taxon>
        <taxon>Pleosporomycetidae</taxon>
        <taxon>Pleosporales</taxon>
        <taxon>Massarineae</taxon>
        <taxon>Lentitheciaceae</taxon>
        <taxon>Lentithecium</taxon>
    </lineage>
</organism>
<dbReference type="EMBL" id="MU005626">
    <property type="protein sequence ID" value="KAF2677069.1"/>
    <property type="molecule type" value="Genomic_DNA"/>
</dbReference>
<dbReference type="CDD" id="cd12148">
    <property type="entry name" value="fungal_TF_MHR"/>
    <property type="match status" value="1"/>
</dbReference>
<gene>
    <name evidence="4" type="ORF">K458DRAFT_424257</name>
</gene>
<name>A0A6G1IGP2_9PLEO</name>
<feature type="region of interest" description="Disordered" evidence="2">
    <location>
        <begin position="400"/>
        <end position="429"/>
    </location>
</feature>
<dbReference type="GO" id="GO:0008270">
    <property type="term" value="F:zinc ion binding"/>
    <property type="evidence" value="ECO:0007669"/>
    <property type="project" value="InterPro"/>
</dbReference>
<reference evidence="4" key="1">
    <citation type="journal article" date="2020" name="Stud. Mycol.">
        <title>101 Dothideomycetes genomes: a test case for predicting lifestyles and emergence of pathogens.</title>
        <authorList>
            <person name="Haridas S."/>
            <person name="Albert R."/>
            <person name="Binder M."/>
            <person name="Bloem J."/>
            <person name="Labutti K."/>
            <person name="Salamov A."/>
            <person name="Andreopoulos B."/>
            <person name="Baker S."/>
            <person name="Barry K."/>
            <person name="Bills G."/>
            <person name="Bluhm B."/>
            <person name="Cannon C."/>
            <person name="Castanera R."/>
            <person name="Culley D."/>
            <person name="Daum C."/>
            <person name="Ezra D."/>
            <person name="Gonzalez J."/>
            <person name="Henrissat B."/>
            <person name="Kuo A."/>
            <person name="Liang C."/>
            <person name="Lipzen A."/>
            <person name="Lutzoni F."/>
            <person name="Magnuson J."/>
            <person name="Mondo S."/>
            <person name="Nolan M."/>
            <person name="Ohm R."/>
            <person name="Pangilinan J."/>
            <person name="Park H.-J."/>
            <person name="Ramirez L."/>
            <person name="Alfaro M."/>
            <person name="Sun H."/>
            <person name="Tritt A."/>
            <person name="Yoshinaga Y."/>
            <person name="Zwiers L.-H."/>
            <person name="Turgeon B."/>
            <person name="Goodwin S."/>
            <person name="Spatafora J."/>
            <person name="Crous P."/>
            <person name="Grigoriev I."/>
        </authorList>
    </citation>
    <scope>NUCLEOTIDE SEQUENCE</scope>
    <source>
        <strain evidence="4">CBS 122367</strain>
    </source>
</reference>
<dbReference type="OrthoDB" id="5296287at2759"/>
<evidence type="ECO:0000256" key="2">
    <source>
        <dbReference type="SAM" id="MobiDB-lite"/>
    </source>
</evidence>
<feature type="region of interest" description="Disordered" evidence="2">
    <location>
        <begin position="718"/>
        <end position="801"/>
    </location>
</feature>
<evidence type="ECO:0000256" key="1">
    <source>
        <dbReference type="ARBA" id="ARBA00023242"/>
    </source>
</evidence>
<dbReference type="Pfam" id="PF04082">
    <property type="entry name" value="Fungal_trans"/>
    <property type="match status" value="1"/>
</dbReference>
<feature type="compositionally biased region" description="Acidic residues" evidence="2">
    <location>
        <begin position="92"/>
        <end position="103"/>
    </location>
</feature>
<feature type="region of interest" description="Disordered" evidence="2">
    <location>
        <begin position="657"/>
        <end position="705"/>
    </location>
</feature>
<feature type="domain" description="Xylanolytic transcriptional activator regulatory" evidence="3">
    <location>
        <begin position="332"/>
        <end position="405"/>
    </location>
</feature>
<feature type="region of interest" description="Disordered" evidence="2">
    <location>
        <begin position="851"/>
        <end position="892"/>
    </location>
</feature>
<dbReference type="InterPro" id="IPR053230">
    <property type="entry name" value="Trans_reg_galc"/>
</dbReference>
<dbReference type="Proteomes" id="UP000799291">
    <property type="component" value="Unassembled WGS sequence"/>
</dbReference>
<keyword evidence="1" id="KW-0539">Nucleus</keyword>
<dbReference type="GO" id="GO:0003677">
    <property type="term" value="F:DNA binding"/>
    <property type="evidence" value="ECO:0007669"/>
    <property type="project" value="InterPro"/>
</dbReference>
<keyword evidence="5" id="KW-1185">Reference proteome</keyword>
<feature type="region of interest" description="Disordered" evidence="2">
    <location>
        <begin position="57"/>
        <end position="103"/>
    </location>
</feature>
<dbReference type="PANTHER" id="PTHR47654:SF5">
    <property type="entry name" value="TRANSCRIPTION FACTOR DOMAIN-CONTAINING PROTEIN"/>
    <property type="match status" value="1"/>
</dbReference>
<dbReference type="PANTHER" id="PTHR47654">
    <property type="entry name" value="ZN(II)2CYS6 TRANSCRIPTION FACTOR (EUROFUNG)-RELATED"/>
    <property type="match status" value="1"/>
</dbReference>
<feature type="compositionally biased region" description="Pro residues" evidence="2">
    <location>
        <begin position="773"/>
        <end position="790"/>
    </location>
</feature>
<evidence type="ECO:0000313" key="5">
    <source>
        <dbReference type="Proteomes" id="UP000799291"/>
    </source>
</evidence>
<dbReference type="SMART" id="SM00906">
    <property type="entry name" value="Fungal_trans"/>
    <property type="match status" value="1"/>
</dbReference>
<sequence length="892" mass="98541">MQCRNCIEQGVTCVYSLARRDRFKEVTAKNAQLVALLKNLSSHVDDHGLRMIGKHLEALGDDPDEGPTAVSETLGKHSRESTPSDAGTDASDNSDDDTDPLDEDLLRNRESRATGFIGSNSSVQWLRSLKTRIGTEGGTAIDNPHSLPYRPSNTNVIAGLGHPASHSQYSGRQSQRPSSLRVSSSTFYLDDDDLQLDVMVDPYELPPPETAERLFDNYMKTIHASFPILPDAFDEQFRRWNESRQTDRNYQIPEEWQAVLNLVLAIGAQYSHLIQAEGRAAERDDLIYMTRANRILRLDKLATSLPAPSLTFIQATGLLSLYYLTIGQVSRAWMMVGISLRFALAAGLHLRNDDPSALLNKKETLVRTWWSLHSIESLLCAIIGRPCIIPNDECTVPLPQIAPKMSSHSDSSNSQKSTHSSSRGDSDTVTRSSFLGARVTIALILQKALAKLYSPQLSVDSWDRVQNDITALLREIEEWHLAARLAGLSPASSLEESGIERAKLVLSFHYWSAKLLICRPCLCRIERRNKGQSDTSADFYQRTADTCVQSAQAITRLLPDQLDLRFVYQQCPWWCIIHNIMQAIAVFMLKMSLGRRHMIHDGEDLSESVKKLARWLRCLSASNDVADRAYQVILELIRSSAPRIHIDISDIASENPTSALKVETTGSGPSFSSPTSPDPAFSPHQPPQSQSQRSYPVALSPHSFGQQNIWSPQEAYTTTAPTTVSPNPATQISSPQDAYTSTATTHTSIAHNTRFTSPQLDQQSTKQNMNPQSQPPSQPQPQPDIPPQPQYPTHQPFDAYPFDTDFAMGGDLQMQSFFGNPFLTNFDQADVLAGMFGGAGEFGQRQDMAGRGGESNMQGMETGGEYSLGVSEEFGQGGSGEFGQGTGGGEYR</sequence>
<feature type="compositionally biased region" description="Low complexity" evidence="2">
    <location>
        <begin position="740"/>
        <end position="753"/>
    </location>
</feature>
<feature type="compositionally biased region" description="Gly residues" evidence="2">
    <location>
        <begin position="875"/>
        <end position="892"/>
    </location>
</feature>
<feature type="compositionally biased region" description="Polar residues" evidence="2">
    <location>
        <begin position="754"/>
        <end position="770"/>
    </location>
</feature>
<feature type="compositionally biased region" description="Low complexity" evidence="2">
    <location>
        <begin position="664"/>
        <end position="696"/>
    </location>
</feature>
<dbReference type="AlphaFoldDB" id="A0A6G1IGP2"/>
<proteinExistence type="predicted"/>
<feature type="region of interest" description="Disordered" evidence="2">
    <location>
        <begin position="137"/>
        <end position="180"/>
    </location>
</feature>
<dbReference type="GO" id="GO:0006351">
    <property type="term" value="P:DNA-templated transcription"/>
    <property type="evidence" value="ECO:0007669"/>
    <property type="project" value="InterPro"/>
</dbReference>
<protein>
    <recommendedName>
        <fullName evidence="3">Xylanolytic transcriptional activator regulatory domain-containing protein</fullName>
    </recommendedName>
</protein>
<evidence type="ECO:0000313" key="4">
    <source>
        <dbReference type="EMBL" id="KAF2677069.1"/>
    </source>
</evidence>
<dbReference type="InterPro" id="IPR007219">
    <property type="entry name" value="XnlR_reg_dom"/>
</dbReference>